<feature type="binding site" evidence="8">
    <location>
        <position position="88"/>
    </location>
    <ligand>
        <name>shikimate</name>
        <dbReference type="ChEBI" id="CHEBI:36208"/>
    </ligand>
</feature>
<feature type="binding site" evidence="8">
    <location>
        <position position="207"/>
    </location>
    <ligand>
        <name>NADP(+)</name>
        <dbReference type="ChEBI" id="CHEBI:58349"/>
    </ligand>
</feature>
<feature type="domain" description="Shikimate dehydrogenase substrate binding N-terminal" evidence="10">
    <location>
        <begin position="6"/>
        <end position="89"/>
    </location>
</feature>
<dbReference type="InterPro" id="IPR046346">
    <property type="entry name" value="Aminoacid_DH-like_N_sf"/>
</dbReference>
<keyword evidence="6 8" id="KW-0057">Aromatic amino acid biosynthesis</keyword>
<comment type="subunit">
    <text evidence="8">Homodimer.</text>
</comment>
<dbReference type="EC" id="1.1.1.25" evidence="2 8"/>
<dbReference type="CDD" id="cd01065">
    <property type="entry name" value="NAD_bind_Shikimate_DH"/>
    <property type="match status" value="1"/>
</dbReference>
<dbReference type="Proteomes" id="UP000001522">
    <property type="component" value="Chromosome"/>
</dbReference>
<dbReference type="InterPro" id="IPR006151">
    <property type="entry name" value="Shikm_DH/Glu-tRNA_Rdtase"/>
</dbReference>
<dbReference type="KEGG" id="hms:HMU12570"/>
<comment type="catalytic activity">
    <reaction evidence="7 8">
        <text>shikimate + NADP(+) = 3-dehydroshikimate + NADPH + H(+)</text>
        <dbReference type="Rhea" id="RHEA:17737"/>
        <dbReference type="ChEBI" id="CHEBI:15378"/>
        <dbReference type="ChEBI" id="CHEBI:16630"/>
        <dbReference type="ChEBI" id="CHEBI:36208"/>
        <dbReference type="ChEBI" id="CHEBI:57783"/>
        <dbReference type="ChEBI" id="CHEBI:58349"/>
        <dbReference type="EC" id="1.1.1.25"/>
    </reaction>
</comment>
<feature type="binding site" evidence="8">
    <location>
        <position position="103"/>
    </location>
    <ligand>
        <name>shikimate</name>
        <dbReference type="ChEBI" id="CHEBI:36208"/>
    </ligand>
</feature>
<evidence type="ECO:0000259" key="10">
    <source>
        <dbReference type="Pfam" id="PF08501"/>
    </source>
</evidence>
<feature type="active site" description="Proton acceptor" evidence="8">
    <location>
        <position position="67"/>
    </location>
</feature>
<dbReference type="Pfam" id="PF08501">
    <property type="entry name" value="Shikimate_dh_N"/>
    <property type="match status" value="1"/>
</dbReference>
<accession>D3UJ36</accession>
<dbReference type="InterPro" id="IPR011342">
    <property type="entry name" value="Shikimate_DH"/>
</dbReference>
<evidence type="ECO:0000256" key="2">
    <source>
        <dbReference type="ARBA" id="ARBA00012962"/>
    </source>
</evidence>
<dbReference type="Gene3D" id="3.40.50.720">
    <property type="entry name" value="NAD(P)-binding Rossmann-like Domain"/>
    <property type="match status" value="1"/>
</dbReference>
<evidence type="ECO:0000256" key="7">
    <source>
        <dbReference type="ARBA" id="ARBA00049442"/>
    </source>
</evidence>
<dbReference type="eggNOG" id="COG0169">
    <property type="taxonomic scope" value="Bacteria"/>
</dbReference>
<protein>
    <recommendedName>
        <fullName evidence="2 8">Shikimate dehydrogenase (NADP(+))</fullName>
        <shortName evidence="8">SDH</shortName>
        <ecNumber evidence="2 8">1.1.1.25</ecNumber>
    </recommendedName>
</protein>
<comment type="caution">
    <text evidence="8">Lacks conserved residue(s) required for the propagation of feature annotation.</text>
</comment>
<keyword evidence="5 8" id="KW-0560">Oxidoreductase</keyword>
<evidence type="ECO:0000256" key="5">
    <source>
        <dbReference type="ARBA" id="ARBA00023002"/>
    </source>
</evidence>
<dbReference type="InterPro" id="IPR022893">
    <property type="entry name" value="Shikimate_DH_fam"/>
</dbReference>
<dbReference type="NCBIfam" id="TIGR00507">
    <property type="entry name" value="aroE"/>
    <property type="match status" value="1"/>
</dbReference>
<keyword evidence="12" id="KW-1185">Reference proteome</keyword>
<dbReference type="AlphaFoldDB" id="D3UJ36"/>
<dbReference type="GO" id="GO:0050661">
    <property type="term" value="F:NADP binding"/>
    <property type="evidence" value="ECO:0007669"/>
    <property type="project" value="InterPro"/>
</dbReference>
<dbReference type="EMBL" id="FN555004">
    <property type="protein sequence ID" value="CBG40511.1"/>
    <property type="molecule type" value="Genomic_DNA"/>
</dbReference>
<keyword evidence="4 8" id="KW-0521">NADP</keyword>
<evidence type="ECO:0000313" key="12">
    <source>
        <dbReference type="Proteomes" id="UP000001522"/>
    </source>
</evidence>
<proteinExistence type="inferred from homology"/>
<dbReference type="GO" id="GO:0004764">
    <property type="term" value="F:shikimate 3-dehydrogenase (NADP+) activity"/>
    <property type="evidence" value="ECO:0007669"/>
    <property type="project" value="UniProtKB-UniRule"/>
</dbReference>
<name>D3UJ36_HELM1</name>
<dbReference type="PANTHER" id="PTHR21089">
    <property type="entry name" value="SHIKIMATE DEHYDROGENASE"/>
    <property type="match status" value="1"/>
</dbReference>
<dbReference type="RefSeq" id="WP_013023578.1">
    <property type="nucleotide sequence ID" value="NC_013949.1"/>
</dbReference>
<dbReference type="GO" id="GO:0008652">
    <property type="term" value="P:amino acid biosynthetic process"/>
    <property type="evidence" value="ECO:0007669"/>
    <property type="project" value="UniProtKB-KW"/>
</dbReference>
<keyword evidence="3 8" id="KW-0028">Amino-acid biosynthesis</keyword>
<evidence type="ECO:0000256" key="1">
    <source>
        <dbReference type="ARBA" id="ARBA00004871"/>
    </source>
</evidence>
<evidence type="ECO:0000256" key="3">
    <source>
        <dbReference type="ARBA" id="ARBA00022605"/>
    </source>
</evidence>
<dbReference type="PANTHER" id="PTHR21089:SF1">
    <property type="entry name" value="BIFUNCTIONAL 3-DEHYDROQUINATE DEHYDRATASE_SHIKIMATE DEHYDROGENASE, CHLOROPLASTIC"/>
    <property type="match status" value="1"/>
</dbReference>
<reference evidence="11 12" key="1">
    <citation type="journal article" date="2010" name="BMC Genomics">
        <title>Comparative genomics and proteomics of Helicobacter mustelae, an ulcerogenic and carcinogenic gastric pathogen.</title>
        <authorList>
            <person name="O'Toole P.W."/>
            <person name="Snelling W.J."/>
            <person name="Canchaya C."/>
            <person name="Forde B.M."/>
            <person name="Hardie K.R."/>
            <person name="Josenhans C."/>
            <person name="Graham R.L.J."/>
            <person name="McMullan G."/>
            <person name="Parkhill J."/>
            <person name="Belda E."/>
            <person name="Bentley S.D."/>
        </authorList>
    </citation>
    <scope>NUCLEOTIDE SEQUENCE [LARGE SCALE GENOMIC DNA]</scope>
    <source>
        <strain evidence="12">ATCC 43772 / LMG 18044 / NCTC 12198 / 12198</strain>
    </source>
</reference>
<evidence type="ECO:0000256" key="4">
    <source>
        <dbReference type="ARBA" id="ARBA00022857"/>
    </source>
</evidence>
<dbReference type="HOGENOM" id="CLU_044063_2_0_7"/>
<evidence type="ECO:0000313" key="11">
    <source>
        <dbReference type="EMBL" id="CBG40511.1"/>
    </source>
</evidence>
<evidence type="ECO:0000259" key="9">
    <source>
        <dbReference type="Pfam" id="PF01488"/>
    </source>
</evidence>
<dbReference type="InterPro" id="IPR036291">
    <property type="entry name" value="NAD(P)-bd_dom_sf"/>
</dbReference>
<evidence type="ECO:0000256" key="6">
    <source>
        <dbReference type="ARBA" id="ARBA00023141"/>
    </source>
</evidence>
<feature type="binding site" evidence="8">
    <location>
        <position position="236"/>
    </location>
    <ligand>
        <name>shikimate</name>
        <dbReference type="ChEBI" id="CHEBI:36208"/>
    </ligand>
</feature>
<dbReference type="Gene3D" id="3.40.50.10860">
    <property type="entry name" value="Leucine Dehydrogenase, chain A, domain 1"/>
    <property type="match status" value="1"/>
</dbReference>
<feature type="binding site" evidence="8">
    <location>
        <position position="209"/>
    </location>
    <ligand>
        <name>shikimate</name>
        <dbReference type="ChEBI" id="CHEBI:36208"/>
    </ligand>
</feature>
<comment type="pathway">
    <text evidence="1 8">Metabolic intermediate biosynthesis; chorismate biosynthesis; chorismate from D-erythrose 4-phosphate and phosphoenolpyruvate: step 4/7.</text>
</comment>
<dbReference type="HAMAP" id="MF_00222">
    <property type="entry name" value="Shikimate_DH_AroE"/>
    <property type="match status" value="1"/>
</dbReference>
<gene>
    <name evidence="8 11" type="primary">aroE</name>
    <name evidence="11" type="ordered locus">HMU12570</name>
</gene>
<comment type="similarity">
    <text evidence="8">Belongs to the shikimate dehydrogenase family.</text>
</comment>
<feature type="binding site" evidence="8">
    <location>
        <position position="63"/>
    </location>
    <ligand>
        <name>shikimate</name>
        <dbReference type="ChEBI" id="CHEBI:36208"/>
    </ligand>
</feature>
<dbReference type="Pfam" id="PF01488">
    <property type="entry name" value="Shikimate_DH"/>
    <property type="match status" value="1"/>
</dbReference>
<comment type="function">
    <text evidence="8">Involved in the biosynthesis of the chorismate, which leads to the biosynthesis of aromatic amino acids. Catalyzes the reversible NADPH linked reduction of 3-dehydroshikimate (DHSA) to yield shikimate (SA).</text>
</comment>
<dbReference type="GO" id="GO:0005829">
    <property type="term" value="C:cytosol"/>
    <property type="evidence" value="ECO:0007669"/>
    <property type="project" value="TreeGrafter"/>
</dbReference>
<dbReference type="SUPFAM" id="SSF53223">
    <property type="entry name" value="Aminoacid dehydrogenase-like, N-terminal domain"/>
    <property type="match status" value="1"/>
</dbReference>
<evidence type="ECO:0000256" key="8">
    <source>
        <dbReference type="HAMAP-Rule" id="MF_00222"/>
    </source>
</evidence>
<feature type="binding site" evidence="8">
    <location>
        <begin position="14"/>
        <end position="16"/>
    </location>
    <ligand>
        <name>shikimate</name>
        <dbReference type="ChEBI" id="CHEBI:36208"/>
    </ligand>
</feature>
<feature type="binding site" evidence="8">
    <location>
        <position position="229"/>
    </location>
    <ligand>
        <name>NADP(+)</name>
        <dbReference type="ChEBI" id="CHEBI:58349"/>
    </ligand>
</feature>
<dbReference type="STRING" id="679897.HMU12570"/>
<dbReference type="InterPro" id="IPR013708">
    <property type="entry name" value="Shikimate_DH-bd_N"/>
</dbReference>
<feature type="binding site" evidence="8">
    <location>
        <begin position="123"/>
        <end position="127"/>
    </location>
    <ligand>
        <name>NADP(+)</name>
        <dbReference type="ChEBI" id="CHEBI:58349"/>
    </ligand>
</feature>
<dbReference type="NCBIfam" id="NF001316">
    <property type="entry name" value="PRK00258.2-5"/>
    <property type="match status" value="1"/>
</dbReference>
<dbReference type="GO" id="GO:0009423">
    <property type="term" value="P:chorismate biosynthetic process"/>
    <property type="evidence" value="ECO:0007669"/>
    <property type="project" value="UniProtKB-UniRule"/>
</dbReference>
<feature type="domain" description="Quinate/shikimate 5-dehydrogenase/glutamyl-tRNA reductase" evidence="9">
    <location>
        <begin position="111"/>
        <end position="160"/>
    </location>
</feature>
<dbReference type="GO" id="GO:0009073">
    <property type="term" value="P:aromatic amino acid family biosynthetic process"/>
    <property type="evidence" value="ECO:0007669"/>
    <property type="project" value="UniProtKB-KW"/>
</dbReference>
<dbReference type="GO" id="GO:0019632">
    <property type="term" value="P:shikimate metabolic process"/>
    <property type="evidence" value="ECO:0007669"/>
    <property type="project" value="InterPro"/>
</dbReference>
<dbReference type="UniPathway" id="UPA00053">
    <property type="reaction ID" value="UER00087"/>
</dbReference>
<dbReference type="SUPFAM" id="SSF51735">
    <property type="entry name" value="NAD(P)-binding Rossmann-fold domains"/>
    <property type="match status" value="1"/>
</dbReference>
<sequence>MKQFCVFGNPIAHSLSPLMHNHAFLHLREKIGFCGFYGRYLLRDPARLRQKFFDLSLSGANITLPLKESAFAQSDVVEGIGAKIGAVNTWVLKNQKIYGYNTDAPGFYQTIKDLSCERFLILGAGGSARAIATILQEKGKKVCILNRSATRLESLRSDFACVLPGELEDWAFDMVVNTTSASMQGVLPMEEELLAEIFSHASHAYELLYGMQTPFLQLADRLGLQCTDGREMLIAQGALAFELFCGRELKEAFPIMQEALL</sequence>
<organism evidence="11 12">
    <name type="scientific">Helicobacter mustelae (strain ATCC 43772 / CCUG 25715 / CIP 103759 / LMG 18044 / NCTC 12198 / R85-136P)</name>
    <name type="common">Campylobacter mustelae</name>
    <dbReference type="NCBI Taxonomy" id="679897"/>
    <lineage>
        <taxon>Bacteria</taxon>
        <taxon>Pseudomonadati</taxon>
        <taxon>Campylobacterota</taxon>
        <taxon>Epsilonproteobacteria</taxon>
        <taxon>Campylobacterales</taxon>
        <taxon>Helicobacteraceae</taxon>
        <taxon>Helicobacter</taxon>
    </lineage>
</organism>